<reference evidence="4 5" key="1">
    <citation type="submission" date="2016-12" db="EMBL/GenBank/DDBJ databases">
        <title>Diversity of luminous bacteria.</title>
        <authorList>
            <person name="Yoshizawa S."/>
            <person name="Kogure K."/>
        </authorList>
    </citation>
    <scope>NUCLEOTIDE SEQUENCE [LARGE SCALE GENOMIC DNA]</scope>
    <source>
        <strain evidence="4 5">SA4-48</strain>
    </source>
</reference>
<dbReference type="InterPro" id="IPR001509">
    <property type="entry name" value="Epimerase_deHydtase"/>
</dbReference>
<sequence length="313" mass="34362">MNILVTGGTGFIGRPLCSFLQNAGHKLVIQTRSAQSTNIASAKTSIKSTADNSNIKRIYQLSQLNSNDKFDVVINLTGEPIADKRWSKKQKQEILRSRIDKTEELIQFFQQANNKPAVFISGSAIGYYGIAPSNNEINDDATDKEKGDDSFSSQLCQKWELSARQAEKLGIRTCLLRTGIVLGINGGALKKMLPPFKLGLGGKIGSGTQWMPWIHIDDMIGLIDLCINNKDISGAINCTAPNPVTNLTFTKTLAAAINRPAIFPMPAFVIKLLMGQMGEELLLNGKKVVPKKALDFGYQFKYQQLDIALKDIV</sequence>
<protein>
    <submittedName>
        <fullName evidence="4">TIGR01777 family protein</fullName>
    </submittedName>
</protein>
<dbReference type="SUPFAM" id="SSF51735">
    <property type="entry name" value="NAD(P)-binding Rossmann-fold domains"/>
    <property type="match status" value="1"/>
</dbReference>
<dbReference type="NCBIfam" id="TIGR01777">
    <property type="entry name" value="yfcH"/>
    <property type="match status" value="1"/>
</dbReference>
<dbReference type="Pfam" id="PF08338">
    <property type="entry name" value="DUF1731"/>
    <property type="match status" value="1"/>
</dbReference>
<organism evidence="4 5">
    <name type="scientific">Psychrosphaera saromensis</name>
    <dbReference type="NCBI Taxonomy" id="716813"/>
    <lineage>
        <taxon>Bacteria</taxon>
        <taxon>Pseudomonadati</taxon>
        <taxon>Pseudomonadota</taxon>
        <taxon>Gammaproteobacteria</taxon>
        <taxon>Alteromonadales</taxon>
        <taxon>Pseudoalteromonadaceae</taxon>
        <taxon>Psychrosphaera</taxon>
    </lineage>
</organism>
<evidence type="ECO:0000259" key="2">
    <source>
        <dbReference type="Pfam" id="PF01370"/>
    </source>
</evidence>
<evidence type="ECO:0000259" key="3">
    <source>
        <dbReference type="Pfam" id="PF08338"/>
    </source>
</evidence>
<proteinExistence type="inferred from homology"/>
<comment type="similarity">
    <text evidence="1">Belongs to the NAD(P)-dependent epimerase/dehydratase family. SDR39U1 subfamily.</text>
</comment>
<dbReference type="PANTHER" id="PTHR11092:SF0">
    <property type="entry name" value="EPIMERASE FAMILY PROTEIN SDR39U1"/>
    <property type="match status" value="1"/>
</dbReference>
<dbReference type="OrthoDB" id="9801773at2"/>
<dbReference type="PANTHER" id="PTHR11092">
    <property type="entry name" value="SUGAR NUCLEOTIDE EPIMERASE RELATED"/>
    <property type="match status" value="1"/>
</dbReference>
<dbReference type="EMBL" id="MSCH01000003">
    <property type="protein sequence ID" value="PQJ52526.1"/>
    <property type="molecule type" value="Genomic_DNA"/>
</dbReference>
<keyword evidence="5" id="KW-1185">Reference proteome</keyword>
<dbReference type="AlphaFoldDB" id="A0A2S7URC3"/>
<evidence type="ECO:0000313" key="5">
    <source>
        <dbReference type="Proteomes" id="UP000239007"/>
    </source>
</evidence>
<feature type="domain" description="NAD-dependent epimerase/dehydratase" evidence="2">
    <location>
        <begin position="3"/>
        <end position="231"/>
    </location>
</feature>
<dbReference type="RefSeq" id="WP_105050987.1">
    <property type="nucleotide sequence ID" value="NZ_BMYG01000004.1"/>
</dbReference>
<gene>
    <name evidence="4" type="ORF">BTO11_01915</name>
</gene>
<dbReference type="Proteomes" id="UP000239007">
    <property type="component" value="Unassembled WGS sequence"/>
</dbReference>
<name>A0A2S7URC3_9GAMM</name>
<dbReference type="Pfam" id="PF01370">
    <property type="entry name" value="Epimerase"/>
    <property type="match status" value="1"/>
</dbReference>
<dbReference type="InterPro" id="IPR010099">
    <property type="entry name" value="SDR39U1"/>
</dbReference>
<comment type="caution">
    <text evidence="4">The sequence shown here is derived from an EMBL/GenBank/DDBJ whole genome shotgun (WGS) entry which is preliminary data.</text>
</comment>
<dbReference type="Gene3D" id="3.40.50.720">
    <property type="entry name" value="NAD(P)-binding Rossmann-like Domain"/>
    <property type="match status" value="1"/>
</dbReference>
<feature type="domain" description="DUF1731" evidence="3">
    <location>
        <begin position="265"/>
        <end position="312"/>
    </location>
</feature>
<dbReference type="InterPro" id="IPR036291">
    <property type="entry name" value="NAD(P)-bd_dom_sf"/>
</dbReference>
<dbReference type="CDD" id="cd05242">
    <property type="entry name" value="SDR_a8"/>
    <property type="match status" value="1"/>
</dbReference>
<dbReference type="InterPro" id="IPR013549">
    <property type="entry name" value="DUF1731"/>
</dbReference>
<accession>A0A2S7URC3</accession>
<evidence type="ECO:0000313" key="4">
    <source>
        <dbReference type="EMBL" id="PQJ52526.1"/>
    </source>
</evidence>
<evidence type="ECO:0000256" key="1">
    <source>
        <dbReference type="ARBA" id="ARBA00009353"/>
    </source>
</evidence>